<accession>A0A0D0AP52</accession>
<evidence type="ECO:0000313" key="2">
    <source>
        <dbReference type="Proteomes" id="UP000054485"/>
    </source>
</evidence>
<keyword evidence="2" id="KW-1185">Reference proteome</keyword>
<reference evidence="2" key="2">
    <citation type="submission" date="2015-01" db="EMBL/GenBank/DDBJ databases">
        <title>Evolutionary Origins and Diversification of the Mycorrhizal Mutualists.</title>
        <authorList>
            <consortium name="DOE Joint Genome Institute"/>
            <consortium name="Mycorrhizal Genomics Consortium"/>
            <person name="Kohler A."/>
            <person name="Kuo A."/>
            <person name="Nagy L.G."/>
            <person name="Floudas D."/>
            <person name="Copeland A."/>
            <person name="Barry K.W."/>
            <person name="Cichocki N."/>
            <person name="Veneault-Fourrey C."/>
            <person name="LaButti K."/>
            <person name="Lindquist E.A."/>
            <person name="Lipzen A."/>
            <person name="Lundell T."/>
            <person name="Morin E."/>
            <person name="Murat C."/>
            <person name="Riley R."/>
            <person name="Ohm R."/>
            <person name="Sun H."/>
            <person name="Tunlid A."/>
            <person name="Henrissat B."/>
            <person name="Grigoriev I.V."/>
            <person name="Hibbett D.S."/>
            <person name="Martin F."/>
        </authorList>
    </citation>
    <scope>NUCLEOTIDE SEQUENCE [LARGE SCALE GENOMIC DNA]</scope>
    <source>
        <strain evidence="2">UH-Slu-Lm8-n1</strain>
    </source>
</reference>
<dbReference type="AlphaFoldDB" id="A0A0D0AP52"/>
<dbReference type="OrthoDB" id="2631297at2759"/>
<gene>
    <name evidence="1" type="ORF">CY34DRAFT_94977</name>
</gene>
<dbReference type="InParanoid" id="A0A0D0AP52"/>
<dbReference type="HOGENOM" id="CLU_123465_0_0_1"/>
<organism evidence="1 2">
    <name type="scientific">Suillus luteus UH-Slu-Lm8-n1</name>
    <dbReference type="NCBI Taxonomy" id="930992"/>
    <lineage>
        <taxon>Eukaryota</taxon>
        <taxon>Fungi</taxon>
        <taxon>Dikarya</taxon>
        <taxon>Basidiomycota</taxon>
        <taxon>Agaricomycotina</taxon>
        <taxon>Agaricomycetes</taxon>
        <taxon>Agaricomycetidae</taxon>
        <taxon>Boletales</taxon>
        <taxon>Suillineae</taxon>
        <taxon>Suillaceae</taxon>
        <taxon>Suillus</taxon>
    </lineage>
</organism>
<evidence type="ECO:0000313" key="1">
    <source>
        <dbReference type="EMBL" id="KIK36137.1"/>
    </source>
</evidence>
<dbReference type="Proteomes" id="UP000054485">
    <property type="component" value="Unassembled WGS sequence"/>
</dbReference>
<dbReference type="EMBL" id="KN835557">
    <property type="protein sequence ID" value="KIK36137.1"/>
    <property type="molecule type" value="Genomic_DNA"/>
</dbReference>
<reference evidence="1 2" key="1">
    <citation type="submission" date="2014-04" db="EMBL/GenBank/DDBJ databases">
        <authorList>
            <consortium name="DOE Joint Genome Institute"/>
            <person name="Kuo A."/>
            <person name="Ruytinx J."/>
            <person name="Rineau F."/>
            <person name="Colpaert J."/>
            <person name="Kohler A."/>
            <person name="Nagy L.G."/>
            <person name="Floudas D."/>
            <person name="Copeland A."/>
            <person name="Barry K.W."/>
            <person name="Cichocki N."/>
            <person name="Veneault-Fourrey C."/>
            <person name="LaButti K."/>
            <person name="Lindquist E.A."/>
            <person name="Lipzen A."/>
            <person name="Lundell T."/>
            <person name="Morin E."/>
            <person name="Murat C."/>
            <person name="Sun H."/>
            <person name="Tunlid A."/>
            <person name="Henrissat B."/>
            <person name="Grigoriev I.V."/>
            <person name="Hibbett D.S."/>
            <person name="Martin F."/>
            <person name="Nordberg H.P."/>
            <person name="Cantor M.N."/>
            <person name="Hua S.X."/>
        </authorList>
    </citation>
    <scope>NUCLEOTIDE SEQUENCE [LARGE SCALE GENOMIC DNA]</scope>
    <source>
        <strain evidence="1 2">UH-Slu-Lm8-n1</strain>
    </source>
</reference>
<proteinExistence type="predicted"/>
<sequence length="188" mass="21694">MHQRQDTIDHLSLNSTVACLVSEVQKLKDVTQNLLFSNNELQQSNDSLKARIQINEEAVEEILKTTRNRKKVGNRNVSNLHAALKPIIHPYFFELCDIDPCLSKSKRIKLLGAVKPLANGEPHEVVSTKKVWHPNWLGNVDDDVNTLYIKEIVNLVWENEQVQNIQFHEIADEDYDLTIITECMKTYF</sequence>
<protein>
    <submittedName>
        <fullName evidence="1">Uncharacterized protein</fullName>
    </submittedName>
</protein>
<name>A0A0D0AP52_9AGAM</name>